<dbReference type="EMBL" id="FQ312005">
    <property type="protein sequence ID" value="CBW25703.1"/>
    <property type="molecule type" value="Genomic_DNA"/>
</dbReference>
<protein>
    <recommendedName>
        <fullName evidence="1">AbiEi antitoxin N-terminal domain-containing protein</fullName>
    </recommendedName>
</protein>
<sequence>MSENKIKELRDIIGNRSFQTKDALEHGVSSRMLSFYTNRGDIERIGRGLYIFSDYDVEVDYEFHELVLTAKSIKGSVICLVSALSYWDITDEIQKDYWLAIPNNHPIPKGRKRTRFIRPRDLVTGVISKNIAGVKVKITTPERSVCDAFKYLDEEAAITSLRSYMSQEKVNIPALLNTAKKLKVKKVLEIMREIAEARGKDYPTIDRDKFRDYVSWLTDQKENTK</sequence>
<dbReference type="PATRIC" id="fig|862908.3.peg.769"/>
<evidence type="ECO:0000259" key="1">
    <source>
        <dbReference type="Pfam" id="PF13338"/>
    </source>
</evidence>
<dbReference type="RefSeq" id="WP_014243488.1">
    <property type="nucleotide sequence ID" value="NC_016620.1"/>
</dbReference>
<proteinExistence type="predicted"/>
<evidence type="ECO:0000313" key="3">
    <source>
        <dbReference type="Proteomes" id="UP000008963"/>
    </source>
</evidence>
<gene>
    <name evidence="2" type="ordered locus">BMS_0806</name>
</gene>
<feature type="domain" description="AbiEi antitoxin N-terminal" evidence="1">
    <location>
        <begin position="18"/>
        <end position="52"/>
    </location>
</feature>
<dbReference type="HOGENOM" id="CLU_089333_0_1_7"/>
<dbReference type="STRING" id="862908.BMS_0806"/>
<dbReference type="Pfam" id="PF13338">
    <property type="entry name" value="AbiEi_4"/>
    <property type="match status" value="1"/>
</dbReference>
<dbReference type="AlphaFoldDB" id="E1X5Y6"/>
<dbReference type="Proteomes" id="UP000008963">
    <property type="component" value="Chromosome"/>
</dbReference>
<dbReference type="eggNOG" id="COG5340">
    <property type="taxonomic scope" value="Bacteria"/>
</dbReference>
<dbReference type="InterPro" id="IPR025159">
    <property type="entry name" value="AbiEi_N"/>
</dbReference>
<reference evidence="3" key="1">
    <citation type="journal article" date="2013" name="ISME J.">
        <title>A small predatory core genome in the divergent marine Bacteriovorax marinus SJ and the terrestrial Bdellovibrio bacteriovorus.</title>
        <authorList>
            <person name="Crossman L.C."/>
            <person name="Chen H."/>
            <person name="Cerdeno-Tarraga A.M."/>
            <person name="Brooks K."/>
            <person name="Quail M.A."/>
            <person name="Pineiro S.A."/>
            <person name="Hobley L."/>
            <person name="Sockett R.E."/>
            <person name="Bentley S.D."/>
            <person name="Parkhill J."/>
            <person name="Williams H.N."/>
            <person name="Stine O.C."/>
        </authorList>
    </citation>
    <scope>NUCLEOTIDE SEQUENCE [LARGE SCALE GENOMIC DNA]</scope>
    <source>
        <strain evidence="3">ATCC BAA-682 / DSM 15412 / SJ</strain>
    </source>
</reference>
<organism evidence="2 3">
    <name type="scientific">Halobacteriovorax marinus (strain ATCC BAA-682 / DSM 15412 / SJ)</name>
    <name type="common">Bacteriovorax marinus</name>
    <dbReference type="NCBI Taxonomy" id="862908"/>
    <lineage>
        <taxon>Bacteria</taxon>
        <taxon>Pseudomonadati</taxon>
        <taxon>Bdellovibrionota</taxon>
        <taxon>Bacteriovoracia</taxon>
        <taxon>Bacteriovoracales</taxon>
        <taxon>Halobacteriovoraceae</taxon>
        <taxon>Halobacteriovorax</taxon>
    </lineage>
</organism>
<dbReference type="OrthoDB" id="9789781at2"/>
<name>E1X5Y6_HALMS</name>
<keyword evidence="3" id="KW-1185">Reference proteome</keyword>
<evidence type="ECO:0000313" key="2">
    <source>
        <dbReference type="EMBL" id="CBW25703.1"/>
    </source>
</evidence>
<dbReference type="KEGG" id="bmx:BMS_0806"/>
<accession>E1X5Y6</accession>